<dbReference type="SMART" id="SM00357">
    <property type="entry name" value="CSP"/>
    <property type="match status" value="1"/>
</dbReference>
<reference evidence="4 5" key="1">
    <citation type="submission" date="2019-02" db="EMBL/GenBank/DDBJ databases">
        <title>Sequencing the genomes of 1000 actinobacteria strains.</title>
        <authorList>
            <person name="Klenk H.-P."/>
        </authorList>
    </citation>
    <scope>NUCLEOTIDE SEQUENCE [LARGE SCALE GENOMIC DNA]</scope>
    <source>
        <strain evidence="4 5">DSM 18319</strain>
    </source>
</reference>
<keyword evidence="2" id="KW-1133">Transmembrane helix</keyword>
<feature type="transmembrane region" description="Helical" evidence="2">
    <location>
        <begin position="135"/>
        <end position="155"/>
    </location>
</feature>
<dbReference type="InterPro" id="IPR011129">
    <property type="entry name" value="CSD"/>
</dbReference>
<keyword evidence="5" id="KW-1185">Reference proteome</keyword>
<keyword evidence="2" id="KW-0812">Transmembrane</keyword>
<evidence type="ECO:0000313" key="4">
    <source>
        <dbReference type="EMBL" id="RZU66043.1"/>
    </source>
</evidence>
<keyword evidence="2" id="KW-0472">Membrane</keyword>
<dbReference type="InterPro" id="IPR010718">
    <property type="entry name" value="DUF1294"/>
</dbReference>
<feature type="transmembrane region" description="Helical" evidence="2">
    <location>
        <begin position="110"/>
        <end position="129"/>
    </location>
</feature>
<protein>
    <submittedName>
        <fullName evidence="4">Uncharacterized membrane protein YsdA (DUF1294 family)</fullName>
    </submittedName>
</protein>
<feature type="compositionally biased region" description="Basic and acidic residues" evidence="1">
    <location>
        <begin position="58"/>
        <end position="70"/>
    </location>
</feature>
<evidence type="ECO:0000256" key="2">
    <source>
        <dbReference type="SAM" id="Phobius"/>
    </source>
</evidence>
<dbReference type="Gene3D" id="2.40.50.140">
    <property type="entry name" value="Nucleic acid-binding proteins"/>
    <property type="match status" value="1"/>
</dbReference>
<feature type="compositionally biased region" description="Low complexity" evidence="1">
    <location>
        <begin position="81"/>
        <end position="96"/>
    </location>
</feature>
<dbReference type="GO" id="GO:0003676">
    <property type="term" value="F:nucleic acid binding"/>
    <property type="evidence" value="ECO:0007669"/>
    <property type="project" value="InterPro"/>
</dbReference>
<dbReference type="Proteomes" id="UP000291483">
    <property type="component" value="Unassembled WGS sequence"/>
</dbReference>
<evidence type="ECO:0000259" key="3">
    <source>
        <dbReference type="PROSITE" id="PS51857"/>
    </source>
</evidence>
<evidence type="ECO:0000313" key="5">
    <source>
        <dbReference type="Proteomes" id="UP000291483"/>
    </source>
</evidence>
<dbReference type="InterPro" id="IPR012340">
    <property type="entry name" value="NA-bd_OB-fold"/>
</dbReference>
<name>A0A4Q8APM6_9MICO</name>
<dbReference type="SUPFAM" id="SSF50249">
    <property type="entry name" value="Nucleic acid-binding proteins"/>
    <property type="match status" value="1"/>
</dbReference>
<comment type="caution">
    <text evidence="4">The sequence shown here is derived from an EMBL/GenBank/DDBJ whole genome shotgun (WGS) entry which is preliminary data.</text>
</comment>
<dbReference type="InterPro" id="IPR002059">
    <property type="entry name" value="CSP_DNA-bd"/>
</dbReference>
<dbReference type="Pfam" id="PF00313">
    <property type="entry name" value="CSD"/>
    <property type="match status" value="1"/>
</dbReference>
<dbReference type="AlphaFoldDB" id="A0A4Q8APM6"/>
<evidence type="ECO:0000256" key="1">
    <source>
        <dbReference type="SAM" id="MobiDB-lite"/>
    </source>
</evidence>
<dbReference type="RefSeq" id="WP_130506297.1">
    <property type="nucleotide sequence ID" value="NZ_SHLC01000001.1"/>
</dbReference>
<gene>
    <name evidence="4" type="ORF">EV379_2389</name>
</gene>
<sequence>MGTGAERSWGTLTSWNDERGFGFVESLAGAKVFAHISAFPARAERPQHGESISYLVERGADGKSRARDIRYTGPGAESRQRSPQQRGSQRPRSPLPQRDHASGGARRRRAAGAGNCLVILAFIAFALVVNANWPIPLWVVGLYVLASVICFAVYASDKSAARKGSWRVPENTLHLLAVIGGWPGAICAQQMLRHKTQKRSFRAVFWVTVAVNVLVFAVLTTPIARLLLAALSG</sequence>
<feature type="region of interest" description="Disordered" evidence="1">
    <location>
        <begin position="50"/>
        <end position="106"/>
    </location>
</feature>
<feature type="domain" description="CSD" evidence="3">
    <location>
        <begin position="7"/>
        <end position="71"/>
    </location>
</feature>
<dbReference type="PROSITE" id="PS51857">
    <property type="entry name" value="CSD_2"/>
    <property type="match status" value="1"/>
</dbReference>
<feature type="transmembrane region" description="Helical" evidence="2">
    <location>
        <begin position="203"/>
        <end position="228"/>
    </location>
</feature>
<dbReference type="OrthoDB" id="72963at2"/>
<dbReference type="Pfam" id="PF06961">
    <property type="entry name" value="DUF1294"/>
    <property type="match status" value="1"/>
</dbReference>
<dbReference type="EMBL" id="SHLC01000001">
    <property type="protein sequence ID" value="RZU66043.1"/>
    <property type="molecule type" value="Genomic_DNA"/>
</dbReference>
<organism evidence="4 5">
    <name type="scientific">Microterricola gilva</name>
    <dbReference type="NCBI Taxonomy" id="393267"/>
    <lineage>
        <taxon>Bacteria</taxon>
        <taxon>Bacillati</taxon>
        <taxon>Actinomycetota</taxon>
        <taxon>Actinomycetes</taxon>
        <taxon>Micrococcales</taxon>
        <taxon>Microbacteriaceae</taxon>
        <taxon>Microterricola</taxon>
    </lineage>
</organism>
<accession>A0A4Q8APM6</accession>
<proteinExistence type="predicted"/>